<organism evidence="1 2">
    <name type="scientific">Taxus chinensis</name>
    <name type="common">Chinese yew</name>
    <name type="synonym">Taxus wallichiana var. chinensis</name>
    <dbReference type="NCBI Taxonomy" id="29808"/>
    <lineage>
        <taxon>Eukaryota</taxon>
        <taxon>Viridiplantae</taxon>
        <taxon>Streptophyta</taxon>
        <taxon>Embryophyta</taxon>
        <taxon>Tracheophyta</taxon>
        <taxon>Spermatophyta</taxon>
        <taxon>Pinopsida</taxon>
        <taxon>Pinidae</taxon>
        <taxon>Conifers II</taxon>
        <taxon>Cupressales</taxon>
        <taxon>Taxaceae</taxon>
        <taxon>Taxus</taxon>
    </lineage>
</organism>
<gene>
    <name evidence="1" type="ORF">KI387_003077</name>
</gene>
<keyword evidence="2" id="KW-1185">Reference proteome</keyword>
<comment type="caution">
    <text evidence="1">The sequence shown here is derived from an EMBL/GenBank/DDBJ whole genome shotgun (WGS) entry which is preliminary data.</text>
</comment>
<proteinExistence type="predicted"/>
<accession>A0AA38GWR0</accession>
<dbReference type="EMBL" id="JAHRHJ020000001">
    <property type="protein sequence ID" value="KAH9330969.1"/>
    <property type="molecule type" value="Genomic_DNA"/>
</dbReference>
<feature type="non-terminal residue" evidence="1">
    <location>
        <position position="52"/>
    </location>
</feature>
<name>A0AA38GWR0_TAXCH</name>
<sequence length="52" mass="5848">MFLCALGWRPLSPEPWLCRRGHSGAQTPRFPPVAVPEMRTVAVSAFARLIRN</sequence>
<evidence type="ECO:0000313" key="2">
    <source>
        <dbReference type="Proteomes" id="UP000824469"/>
    </source>
</evidence>
<reference evidence="1 2" key="1">
    <citation type="journal article" date="2021" name="Nat. Plants">
        <title>The Taxus genome provides insights into paclitaxel biosynthesis.</title>
        <authorList>
            <person name="Xiong X."/>
            <person name="Gou J."/>
            <person name="Liao Q."/>
            <person name="Li Y."/>
            <person name="Zhou Q."/>
            <person name="Bi G."/>
            <person name="Li C."/>
            <person name="Du R."/>
            <person name="Wang X."/>
            <person name="Sun T."/>
            <person name="Guo L."/>
            <person name="Liang H."/>
            <person name="Lu P."/>
            <person name="Wu Y."/>
            <person name="Zhang Z."/>
            <person name="Ro D.K."/>
            <person name="Shang Y."/>
            <person name="Huang S."/>
            <person name="Yan J."/>
        </authorList>
    </citation>
    <scope>NUCLEOTIDE SEQUENCE [LARGE SCALE GENOMIC DNA]</scope>
    <source>
        <strain evidence="1">Ta-2019</strain>
    </source>
</reference>
<protein>
    <submittedName>
        <fullName evidence="1">Uncharacterized protein</fullName>
    </submittedName>
</protein>
<dbReference type="Proteomes" id="UP000824469">
    <property type="component" value="Unassembled WGS sequence"/>
</dbReference>
<dbReference type="AlphaFoldDB" id="A0AA38GWR0"/>
<evidence type="ECO:0000313" key="1">
    <source>
        <dbReference type="EMBL" id="KAH9330969.1"/>
    </source>
</evidence>